<reference evidence="1 2" key="1">
    <citation type="journal article" date="2020" name="Microb. Ecol.">
        <title>Ecogenomics of the Marine Benthic Filamentous Cyanobacterium Adonisia.</title>
        <authorList>
            <person name="Walter J.M."/>
            <person name="Coutinho F.H."/>
            <person name="Leomil L."/>
            <person name="Hargreaves P.I."/>
            <person name="Campeao M.E."/>
            <person name="Vieira V.V."/>
            <person name="Silva B.S."/>
            <person name="Fistarol G.O."/>
            <person name="Salomon P.S."/>
            <person name="Sawabe T."/>
            <person name="Mino S."/>
            <person name="Hosokawa M."/>
            <person name="Miyashita H."/>
            <person name="Maruyama F."/>
            <person name="van Verk M.C."/>
            <person name="Dutilh B.E."/>
            <person name="Thompson C.C."/>
            <person name="Thompson F.L."/>
        </authorList>
    </citation>
    <scope>NUCLEOTIDE SEQUENCE [LARGE SCALE GENOMIC DNA]</scope>
    <source>
        <strain evidence="1 2">CCMR0081</strain>
    </source>
</reference>
<evidence type="ECO:0000313" key="1">
    <source>
        <dbReference type="EMBL" id="NEZ57029.1"/>
    </source>
</evidence>
<dbReference type="Proteomes" id="UP000481033">
    <property type="component" value="Unassembled WGS sequence"/>
</dbReference>
<name>A0A6M0RLK1_9CYAN</name>
<gene>
    <name evidence="1" type="ORF">DXZ20_15355</name>
</gene>
<keyword evidence="2" id="KW-1185">Reference proteome</keyword>
<proteinExistence type="predicted"/>
<accession>A0A6M0RLK1</accession>
<comment type="caution">
    <text evidence="1">The sequence shown here is derived from an EMBL/GenBank/DDBJ whole genome shotgun (WGS) entry which is preliminary data.</text>
</comment>
<dbReference type="RefSeq" id="WP_163660383.1">
    <property type="nucleotide sequence ID" value="NZ_QXHD01000004.1"/>
</dbReference>
<organism evidence="1 2">
    <name type="scientific">Adonisia turfae CCMR0081</name>
    <dbReference type="NCBI Taxonomy" id="2292702"/>
    <lineage>
        <taxon>Bacteria</taxon>
        <taxon>Bacillati</taxon>
        <taxon>Cyanobacteriota</taxon>
        <taxon>Adonisia</taxon>
        <taxon>Adonisia turfae</taxon>
    </lineage>
</organism>
<evidence type="ECO:0000313" key="2">
    <source>
        <dbReference type="Proteomes" id="UP000481033"/>
    </source>
</evidence>
<protein>
    <submittedName>
        <fullName evidence="1">Uncharacterized protein</fullName>
    </submittedName>
</protein>
<dbReference type="AlphaFoldDB" id="A0A6M0RLK1"/>
<dbReference type="EMBL" id="QXHD01000004">
    <property type="protein sequence ID" value="NEZ57029.1"/>
    <property type="molecule type" value="Genomic_DNA"/>
</dbReference>
<sequence length="61" mass="6426">MPLDMLLGLSLSGVLILLFNQSPQPKSDKPARKTIATVVLSGSSGEIEIIKDSQGTNSNKS</sequence>